<evidence type="ECO:0000259" key="14">
    <source>
        <dbReference type="Pfam" id="PF01292"/>
    </source>
</evidence>
<dbReference type="Pfam" id="PF01292">
    <property type="entry name" value="Ni_hydr_CYTB"/>
    <property type="match status" value="1"/>
</dbReference>
<evidence type="ECO:0000313" key="16">
    <source>
        <dbReference type="Proteomes" id="UP000680706"/>
    </source>
</evidence>
<dbReference type="InterPro" id="IPR016174">
    <property type="entry name" value="Di-haem_cyt_TM"/>
</dbReference>
<dbReference type="InterPro" id="IPR052168">
    <property type="entry name" value="Cytochrome_b561_oxidase"/>
</dbReference>
<feature type="transmembrane region" description="Helical" evidence="13">
    <location>
        <begin position="52"/>
        <end position="69"/>
    </location>
</feature>
<dbReference type="Gene3D" id="1.20.950.20">
    <property type="entry name" value="Transmembrane di-heme cytochromes, Chain C"/>
    <property type="match status" value="2"/>
</dbReference>
<comment type="similarity">
    <text evidence="12">Belongs to the cytochrome b561 family.</text>
</comment>
<keyword evidence="11 13" id="KW-0472">Membrane</keyword>
<feature type="transmembrane region" description="Helical" evidence="13">
    <location>
        <begin position="12"/>
        <end position="32"/>
    </location>
</feature>
<keyword evidence="4" id="KW-1003">Cell membrane</keyword>
<evidence type="ECO:0000256" key="7">
    <source>
        <dbReference type="ARBA" id="ARBA00022723"/>
    </source>
</evidence>
<proteinExistence type="inferred from homology"/>
<evidence type="ECO:0000256" key="13">
    <source>
        <dbReference type="SAM" id="Phobius"/>
    </source>
</evidence>
<dbReference type="SUPFAM" id="SSF81342">
    <property type="entry name" value="Transmembrane di-heme cytochromes"/>
    <property type="match status" value="1"/>
</dbReference>
<evidence type="ECO:0000313" key="15">
    <source>
        <dbReference type="EMBL" id="QUS57087.1"/>
    </source>
</evidence>
<keyword evidence="8" id="KW-0249">Electron transport</keyword>
<keyword evidence="9 13" id="KW-1133">Transmembrane helix</keyword>
<evidence type="ECO:0000256" key="2">
    <source>
        <dbReference type="ARBA" id="ARBA00004651"/>
    </source>
</evidence>
<evidence type="ECO:0000256" key="9">
    <source>
        <dbReference type="ARBA" id="ARBA00022989"/>
    </source>
</evidence>
<dbReference type="EMBL" id="CP074126">
    <property type="protein sequence ID" value="QUS57087.1"/>
    <property type="molecule type" value="Genomic_DNA"/>
</dbReference>
<comment type="cofactor">
    <cofactor evidence="1">
        <name>heme b</name>
        <dbReference type="ChEBI" id="CHEBI:60344"/>
    </cofactor>
</comment>
<keyword evidence="10" id="KW-0408">Iron</keyword>
<evidence type="ECO:0000256" key="1">
    <source>
        <dbReference type="ARBA" id="ARBA00001970"/>
    </source>
</evidence>
<evidence type="ECO:0000256" key="12">
    <source>
        <dbReference type="ARBA" id="ARBA00037975"/>
    </source>
</evidence>
<protein>
    <submittedName>
        <fullName evidence="15">Cytochrome b/b6 domain-containing protein</fullName>
    </submittedName>
</protein>
<evidence type="ECO:0000256" key="6">
    <source>
        <dbReference type="ARBA" id="ARBA00022692"/>
    </source>
</evidence>
<feature type="transmembrane region" description="Helical" evidence="13">
    <location>
        <begin position="95"/>
        <end position="123"/>
    </location>
</feature>
<accession>A0ABX8AQY9</accession>
<keyword evidence="7" id="KW-0479">Metal-binding</keyword>
<keyword evidence="16" id="KW-1185">Reference proteome</keyword>
<keyword evidence="6 13" id="KW-0812">Transmembrane</keyword>
<gene>
    <name evidence="15" type="ORF">KGB56_06725</name>
</gene>
<dbReference type="InterPro" id="IPR011577">
    <property type="entry name" value="Cyt_b561_bac/Ni-Hgenase"/>
</dbReference>
<dbReference type="PANTHER" id="PTHR30529:SF1">
    <property type="entry name" value="CYTOCHROME B561 HOMOLOG 2"/>
    <property type="match status" value="1"/>
</dbReference>
<dbReference type="Proteomes" id="UP000680706">
    <property type="component" value="Chromosome"/>
</dbReference>
<feature type="transmembrane region" description="Helical" evidence="13">
    <location>
        <begin position="143"/>
        <end position="167"/>
    </location>
</feature>
<organism evidence="15 16">
    <name type="scientific">Pseudovibrio brasiliensis</name>
    <dbReference type="NCBI Taxonomy" id="1898042"/>
    <lineage>
        <taxon>Bacteria</taxon>
        <taxon>Pseudomonadati</taxon>
        <taxon>Pseudomonadota</taxon>
        <taxon>Alphaproteobacteria</taxon>
        <taxon>Hyphomicrobiales</taxon>
        <taxon>Stappiaceae</taxon>
        <taxon>Pseudovibrio</taxon>
    </lineage>
</organism>
<evidence type="ECO:0000256" key="4">
    <source>
        <dbReference type="ARBA" id="ARBA00022475"/>
    </source>
</evidence>
<evidence type="ECO:0000256" key="3">
    <source>
        <dbReference type="ARBA" id="ARBA00022448"/>
    </source>
</evidence>
<comment type="subcellular location">
    <subcellularLocation>
        <location evidence="2">Cell membrane</location>
        <topology evidence="2">Multi-pass membrane protein</topology>
    </subcellularLocation>
</comment>
<keyword evidence="3" id="KW-0813">Transport</keyword>
<reference evidence="15 16" key="1">
    <citation type="journal article" date="2021" name="Angew. Chem. Int. Ed. Engl.">
        <title>A novel family of nonribosomal peptides modulate collective behavior in Pseudovibrio bacteria isolated from marine sponges.</title>
        <authorList>
            <person name="Ioca L.P."/>
            <person name="Dai Y."/>
            <person name="Kunakom S."/>
            <person name="Diaz-Espinosa J."/>
            <person name="Krunic A."/>
            <person name="Crnkovic C.M."/>
            <person name="Orjala J."/>
            <person name="Sanchez L.M."/>
            <person name="Ferreira A.G."/>
            <person name="Berlinck R.G.S."/>
            <person name="Eustaquio A.S."/>
        </authorList>
    </citation>
    <scope>NUCLEOTIDE SEQUENCE [LARGE SCALE GENOMIC DNA]</scope>
    <source>
        <strain evidence="15 16">Ab134</strain>
    </source>
</reference>
<name>A0ABX8AQY9_9HYPH</name>
<evidence type="ECO:0000256" key="10">
    <source>
        <dbReference type="ARBA" id="ARBA00023004"/>
    </source>
</evidence>
<dbReference type="PANTHER" id="PTHR30529">
    <property type="entry name" value="CYTOCHROME B561"/>
    <property type="match status" value="1"/>
</dbReference>
<evidence type="ECO:0000256" key="5">
    <source>
        <dbReference type="ARBA" id="ARBA00022617"/>
    </source>
</evidence>
<evidence type="ECO:0000256" key="8">
    <source>
        <dbReference type="ARBA" id="ARBA00022982"/>
    </source>
</evidence>
<sequence length="195" mass="21240">MEHAMTTRYHPALVALHWIVALMIFMALVVGGPMLAEMDNADPEKLTGMTGHMIWGMTVGVLIILRLITRFVTNKPRKADAGNAALNTFAGLAHWALYLLVAAMVVSGLIMAINADLFAIAFGGTGQALPADLMIYPARAAHGMIATLLSALILLHIGGWAFHQFVLKDRLFSRMWFGKRKVSSETEETPQALKA</sequence>
<feature type="domain" description="Cytochrome b561 bacterial/Ni-hydrogenase" evidence="14">
    <location>
        <begin position="8"/>
        <end position="178"/>
    </location>
</feature>
<keyword evidence="5" id="KW-0349">Heme</keyword>
<evidence type="ECO:0000256" key="11">
    <source>
        <dbReference type="ARBA" id="ARBA00023136"/>
    </source>
</evidence>